<comment type="caution">
    <text evidence="8">The sequence shown here is derived from an EMBL/GenBank/DDBJ whole genome shotgun (WGS) entry which is preliminary data.</text>
</comment>
<evidence type="ECO:0000256" key="2">
    <source>
        <dbReference type="ARBA" id="ARBA00022692"/>
    </source>
</evidence>
<dbReference type="PANTHER" id="PTHR41335:SF1">
    <property type="entry name" value="MEMBRANE PROTEIN"/>
    <property type="match status" value="1"/>
</dbReference>
<organism evidence="8 9">
    <name type="scientific">Alicyclobacillus mali</name>
    <name type="common">ex Roth et al. 2021</name>
    <dbReference type="NCBI Taxonomy" id="1123961"/>
    <lineage>
        <taxon>Bacteria</taxon>
        <taxon>Bacillati</taxon>
        <taxon>Bacillota</taxon>
        <taxon>Bacilli</taxon>
        <taxon>Bacillales</taxon>
        <taxon>Alicyclobacillaceae</taxon>
        <taxon>Alicyclobacillus</taxon>
    </lineage>
</organism>
<dbReference type="PANTHER" id="PTHR41335">
    <property type="entry name" value="MEMBRANE PROTEIN-RELATED"/>
    <property type="match status" value="1"/>
</dbReference>
<accession>A0ABS0F5Q9</accession>
<evidence type="ECO:0000256" key="4">
    <source>
        <dbReference type="ARBA" id="ARBA00023136"/>
    </source>
</evidence>
<name>A0ABS0F5Q9_9BACL</name>
<keyword evidence="1" id="KW-1003">Cell membrane</keyword>
<evidence type="ECO:0000256" key="5">
    <source>
        <dbReference type="SAM" id="MobiDB-lite"/>
    </source>
</evidence>
<proteinExistence type="predicted"/>
<gene>
    <name evidence="8" type="ORF">IW967_12045</name>
</gene>
<dbReference type="RefSeq" id="WP_067848972.1">
    <property type="nucleotide sequence ID" value="NZ_JADPKZ010000046.1"/>
</dbReference>
<dbReference type="Proteomes" id="UP000642910">
    <property type="component" value="Unassembled WGS sequence"/>
</dbReference>
<evidence type="ECO:0000256" key="1">
    <source>
        <dbReference type="ARBA" id="ARBA00022475"/>
    </source>
</evidence>
<keyword evidence="2 6" id="KW-0812">Transmembrane</keyword>
<feature type="domain" description="Lipopolysaccharide assembly protein A" evidence="7">
    <location>
        <begin position="22"/>
        <end position="83"/>
    </location>
</feature>
<evidence type="ECO:0000313" key="9">
    <source>
        <dbReference type="Proteomes" id="UP000642910"/>
    </source>
</evidence>
<evidence type="ECO:0000256" key="6">
    <source>
        <dbReference type="SAM" id="Phobius"/>
    </source>
</evidence>
<keyword evidence="9" id="KW-1185">Reference proteome</keyword>
<feature type="transmembrane region" description="Helical" evidence="6">
    <location>
        <begin position="39"/>
        <end position="60"/>
    </location>
</feature>
<evidence type="ECO:0000259" key="7">
    <source>
        <dbReference type="Pfam" id="PF06305"/>
    </source>
</evidence>
<keyword evidence="3 6" id="KW-1133">Transmembrane helix</keyword>
<protein>
    <submittedName>
        <fullName evidence="8">LapA family protein</fullName>
    </submittedName>
</protein>
<dbReference type="Pfam" id="PF06305">
    <property type="entry name" value="LapA_dom"/>
    <property type="match status" value="1"/>
</dbReference>
<reference evidence="8 9" key="1">
    <citation type="submission" date="2020-11" db="EMBL/GenBank/DDBJ databases">
        <title>Genomic insight of Alicyclobacillus mali FL 18 reveals a new arsenic-resistant strain, with potential in environmental biotechnology.</title>
        <authorList>
            <person name="Fiorentino G."/>
            <person name="Gallo G."/>
            <person name="Aulitto M."/>
        </authorList>
    </citation>
    <scope>NUCLEOTIDE SEQUENCE [LARGE SCALE GENOMIC DNA]</scope>
    <source>
        <strain evidence="8 9">FL 18</strain>
    </source>
</reference>
<evidence type="ECO:0000256" key="3">
    <source>
        <dbReference type="ARBA" id="ARBA00022989"/>
    </source>
</evidence>
<evidence type="ECO:0000313" key="8">
    <source>
        <dbReference type="EMBL" id="MBF8378586.1"/>
    </source>
</evidence>
<dbReference type="InterPro" id="IPR010445">
    <property type="entry name" value="LapA_dom"/>
</dbReference>
<keyword evidence="4 6" id="KW-0472">Membrane</keyword>
<sequence length="110" mass="12002">MRWKVLGAVVFAVLIVIFTLANSTDVSVNFVFTQARVNLVLVILLSVLLGMILMAILWSIHAWRLRGEIRARERTIAELESNVALLGTPDNANGGAEQDSAASKPEPPHP</sequence>
<dbReference type="EMBL" id="JADPKZ010000046">
    <property type="protein sequence ID" value="MBF8378586.1"/>
    <property type="molecule type" value="Genomic_DNA"/>
</dbReference>
<feature type="region of interest" description="Disordered" evidence="5">
    <location>
        <begin position="86"/>
        <end position="110"/>
    </location>
</feature>